<sequence>MSPSGSRVAFRDLNEWNLFLKTPEAREIFRGAGKGVSHNCMMAQVSALRDALPDEELAARLDKVRTSKESTSTQELTPSELALDGEVDSSPGPQEKAVTLSGMRASVSASRNSGRVENFLDEWLKKAKTVACSTNCDMIVFAVSRHLGPHSFQLVKTTHSATPFRKYADDIDGLNTYAARFQSYLTGHSTDQIAELAEGLEKDPSRPISVTTRMSRLIAKKTEKILVKWPWSRNKKKLAAAGFRLVLHPEIRTPYEKISSPSRRLTPTDIRRLHIDLDVRFIDIVKVNPSTKSNNTDSDASSSELTPGPQGKQSTAGNQVKRPKPVHQAKQPNPSHRAKKTAPCPPLQRSPTPCVQHERSHSVSNSEESLATFRRRHREHVHAARNHPTPPSLSSSQEDAKGQTDQDSNYDGSAGGWQEGSESDSH</sequence>
<evidence type="ECO:0000256" key="1">
    <source>
        <dbReference type="SAM" id="MobiDB-lite"/>
    </source>
</evidence>
<dbReference type="GeneID" id="77802537"/>
<feature type="compositionally biased region" description="Polar residues" evidence="1">
    <location>
        <begin position="289"/>
        <end position="318"/>
    </location>
</feature>
<evidence type="ECO:0000313" key="2">
    <source>
        <dbReference type="EMBL" id="WAQ90013.1"/>
    </source>
</evidence>
<protein>
    <submittedName>
        <fullName evidence="2">Uncharacterized protein</fullName>
    </submittedName>
</protein>
<dbReference type="EMBL" id="CP110431">
    <property type="protein sequence ID" value="WAQ90013.1"/>
    <property type="molecule type" value="Genomic_DNA"/>
</dbReference>
<reference evidence="2" key="1">
    <citation type="submission" date="2022-10" db="EMBL/GenBank/DDBJ databases">
        <title>Puccinia triticina Genome sequencing and assembly.</title>
        <authorList>
            <person name="Li C."/>
        </authorList>
    </citation>
    <scope>NUCLEOTIDE SEQUENCE</scope>
    <source>
        <strain evidence="2">Pt15</strain>
    </source>
</reference>
<feature type="compositionally biased region" description="Basic residues" evidence="1">
    <location>
        <begin position="373"/>
        <end position="385"/>
    </location>
</feature>
<dbReference type="Proteomes" id="UP001164743">
    <property type="component" value="Chromosome 11A"/>
</dbReference>
<name>A0ABY7D092_9BASI</name>
<feature type="region of interest" description="Disordered" evidence="1">
    <location>
        <begin position="289"/>
        <end position="426"/>
    </location>
</feature>
<feature type="region of interest" description="Disordered" evidence="1">
    <location>
        <begin position="64"/>
        <end position="100"/>
    </location>
</feature>
<accession>A0ABY7D092</accession>
<keyword evidence="3" id="KW-1185">Reference proteome</keyword>
<evidence type="ECO:0000313" key="3">
    <source>
        <dbReference type="Proteomes" id="UP001164743"/>
    </source>
</evidence>
<dbReference type="RefSeq" id="XP_053025568.1">
    <property type="nucleotide sequence ID" value="XM_053161642.1"/>
</dbReference>
<proteinExistence type="predicted"/>
<organism evidence="2 3">
    <name type="scientific">Puccinia triticina</name>
    <dbReference type="NCBI Taxonomy" id="208348"/>
    <lineage>
        <taxon>Eukaryota</taxon>
        <taxon>Fungi</taxon>
        <taxon>Dikarya</taxon>
        <taxon>Basidiomycota</taxon>
        <taxon>Pucciniomycotina</taxon>
        <taxon>Pucciniomycetes</taxon>
        <taxon>Pucciniales</taxon>
        <taxon>Pucciniaceae</taxon>
        <taxon>Puccinia</taxon>
    </lineage>
</organism>
<gene>
    <name evidence="2" type="ORF">PtA15_11A705</name>
</gene>